<feature type="compositionally biased region" description="Pro residues" evidence="1">
    <location>
        <begin position="68"/>
        <end position="81"/>
    </location>
</feature>
<feature type="region of interest" description="Disordered" evidence="1">
    <location>
        <begin position="1"/>
        <end position="86"/>
    </location>
</feature>
<dbReference type="Proteomes" id="UP001327560">
    <property type="component" value="Chromosome 3"/>
</dbReference>
<evidence type="ECO:0000313" key="2">
    <source>
        <dbReference type="EMBL" id="WOL01009.1"/>
    </source>
</evidence>
<reference evidence="2 3" key="1">
    <citation type="submission" date="2023-10" db="EMBL/GenBank/DDBJ databases">
        <title>Chromosome-scale genome assembly provides insights into flower coloration mechanisms of Canna indica.</title>
        <authorList>
            <person name="Li C."/>
        </authorList>
    </citation>
    <scope>NUCLEOTIDE SEQUENCE [LARGE SCALE GENOMIC DNA]</scope>
    <source>
        <tissue evidence="2">Flower</tissue>
    </source>
</reference>
<keyword evidence="3" id="KW-1185">Reference proteome</keyword>
<evidence type="ECO:0000256" key="1">
    <source>
        <dbReference type="SAM" id="MobiDB-lite"/>
    </source>
</evidence>
<protein>
    <submittedName>
        <fullName evidence="2">Malonyl-CoA decarboxylase, mitochondrial isoform X1</fullName>
    </submittedName>
</protein>
<accession>A0AAQ3K4I8</accession>
<name>A0AAQ3K4I8_9LILI</name>
<proteinExistence type="predicted"/>
<sequence>MTTAMEKNRVLTKPMKNEKRWDSRNLSWPKIQGESGNATQIEQAGSPSPSLDPIPPSYSNPSRAPAPWRSPTPSPPPPPAPRRSLPFSPKLAVLSAHLHSPPLRRLLNSTLRLSPRLHSLVTPPLPPDFTLRRSSQTKATGWWRHSSSPSFWSASHKGTGSLDYSRHWFEQSREGTTSRDESKSFSKRKGREQVCLFEGIIKIFSSSLMCKILDKHNSKAFGMRYLKEKKRGKALDAVANFQLQNGSVQQCAVYARCTRRRRN</sequence>
<feature type="compositionally biased region" description="Polar residues" evidence="1">
    <location>
        <begin position="34"/>
        <end position="45"/>
    </location>
</feature>
<organism evidence="2 3">
    <name type="scientific">Canna indica</name>
    <name type="common">Indian-shot</name>
    <dbReference type="NCBI Taxonomy" id="4628"/>
    <lineage>
        <taxon>Eukaryota</taxon>
        <taxon>Viridiplantae</taxon>
        <taxon>Streptophyta</taxon>
        <taxon>Embryophyta</taxon>
        <taxon>Tracheophyta</taxon>
        <taxon>Spermatophyta</taxon>
        <taxon>Magnoliopsida</taxon>
        <taxon>Liliopsida</taxon>
        <taxon>Zingiberales</taxon>
        <taxon>Cannaceae</taxon>
        <taxon>Canna</taxon>
    </lineage>
</organism>
<evidence type="ECO:0000313" key="3">
    <source>
        <dbReference type="Proteomes" id="UP001327560"/>
    </source>
</evidence>
<gene>
    <name evidence="2" type="ORF">Cni_G09722</name>
</gene>
<dbReference type="EMBL" id="CP136892">
    <property type="protein sequence ID" value="WOL01009.1"/>
    <property type="molecule type" value="Genomic_DNA"/>
</dbReference>
<dbReference type="AlphaFoldDB" id="A0AAQ3K4I8"/>